<gene>
    <name evidence="2" type="ORF">BCV70DRAFT_121551</name>
</gene>
<protein>
    <submittedName>
        <fullName evidence="2">Uncharacterized protein</fullName>
    </submittedName>
</protein>
<sequence length="211" mass="23513">MPHTWPSSSNNKDSNSQGRQTGAWRSCMKPGNHNLWLATLLNIGASAESPERLAVSQRNRLGSLEAGFFAFRAELGDGSQKRTAVGKPRRKKMDFLSGGGAQAERHARQATQQTSAIRRSGEVDTHMLLQSRVNRHRRPSLQEITLQSQFAVPPLRRNLPALLASSLPSTPCLIDFSHWLLIPLQRLRLTPRHIALCTTAIWAHAAHVRPR</sequence>
<evidence type="ECO:0000313" key="3">
    <source>
        <dbReference type="Proteomes" id="UP000246740"/>
    </source>
</evidence>
<feature type="compositionally biased region" description="Polar residues" evidence="1">
    <location>
        <begin position="1"/>
        <end position="20"/>
    </location>
</feature>
<dbReference type="InParanoid" id="A0A317XM96"/>
<proteinExistence type="predicted"/>
<accession>A0A317XM96</accession>
<evidence type="ECO:0000256" key="1">
    <source>
        <dbReference type="SAM" id="MobiDB-lite"/>
    </source>
</evidence>
<dbReference type="EMBL" id="KZ819196">
    <property type="protein sequence ID" value="PWY98959.1"/>
    <property type="molecule type" value="Genomic_DNA"/>
</dbReference>
<feature type="region of interest" description="Disordered" evidence="1">
    <location>
        <begin position="1"/>
        <end position="25"/>
    </location>
</feature>
<dbReference type="Proteomes" id="UP000246740">
    <property type="component" value="Unassembled WGS sequence"/>
</dbReference>
<name>A0A317XM96_9BASI</name>
<reference evidence="2 3" key="1">
    <citation type="journal article" date="2018" name="Mol. Biol. Evol.">
        <title>Broad Genomic Sampling Reveals a Smut Pathogenic Ancestry of the Fungal Clade Ustilaginomycotina.</title>
        <authorList>
            <person name="Kijpornyongpan T."/>
            <person name="Mondo S.J."/>
            <person name="Barry K."/>
            <person name="Sandor L."/>
            <person name="Lee J."/>
            <person name="Lipzen A."/>
            <person name="Pangilinan J."/>
            <person name="LaButti K."/>
            <person name="Hainaut M."/>
            <person name="Henrissat B."/>
            <person name="Grigoriev I.V."/>
            <person name="Spatafora J.W."/>
            <person name="Aime M.C."/>
        </authorList>
    </citation>
    <scope>NUCLEOTIDE SEQUENCE [LARGE SCALE GENOMIC DNA]</scope>
    <source>
        <strain evidence="2 3">MCA 3645</strain>
    </source>
</reference>
<dbReference type="AlphaFoldDB" id="A0A317XM96"/>
<organism evidence="2 3">
    <name type="scientific">Testicularia cyperi</name>
    <dbReference type="NCBI Taxonomy" id="1882483"/>
    <lineage>
        <taxon>Eukaryota</taxon>
        <taxon>Fungi</taxon>
        <taxon>Dikarya</taxon>
        <taxon>Basidiomycota</taxon>
        <taxon>Ustilaginomycotina</taxon>
        <taxon>Ustilaginomycetes</taxon>
        <taxon>Ustilaginales</taxon>
        <taxon>Anthracoideaceae</taxon>
        <taxon>Testicularia</taxon>
    </lineage>
</organism>
<evidence type="ECO:0000313" key="2">
    <source>
        <dbReference type="EMBL" id="PWY98959.1"/>
    </source>
</evidence>
<keyword evidence="3" id="KW-1185">Reference proteome</keyword>